<dbReference type="SMART" id="SM00194">
    <property type="entry name" value="PTPc"/>
    <property type="match status" value="1"/>
</dbReference>
<organism evidence="4 5">
    <name type="scientific">Caenorhabditis elegans</name>
    <dbReference type="NCBI Taxonomy" id="6239"/>
    <lineage>
        <taxon>Eukaryota</taxon>
        <taxon>Metazoa</taxon>
        <taxon>Ecdysozoa</taxon>
        <taxon>Nematoda</taxon>
        <taxon>Chromadorea</taxon>
        <taxon>Rhabditida</taxon>
        <taxon>Rhabditina</taxon>
        <taxon>Rhabditomorpha</taxon>
        <taxon>Rhabditoidea</taxon>
        <taxon>Rhabditidae</taxon>
        <taxon>Peloderinae</taxon>
        <taxon>Caenorhabditis</taxon>
    </lineage>
</organism>
<feature type="region of interest" description="Disordered" evidence="1">
    <location>
        <begin position="1"/>
        <end position="85"/>
    </location>
</feature>
<sequence>MNVANNNCGQMLSDSSESSEPPRAQAGAVFGKKDKGKKADTKKKNTATEGSKRVKKEKKKDDGEAAKGDPTNKTNMTPAPPQTHPIVEQWVLRALDVGVDKLREEFRGLAKYTRPDMTQVMFNANQSPDIAITKNRYQDVPCQDLSAVKLDQPSPCNYIHANYVGCPMIPEKRFICAQGPLDQTIDEFWWMVIQNKVEQIVMLCKTVEMGKLKCAQYWPAAQGEKLTLKSGCVVENVSGSKPMERDPEIQITMLNLTYSGGQTMSVRHLQWTEWPDRGVPPCKLTSLELLSAIRGSKVPIVVHCSAGIGRTGTIVAIEYILEKIAENKPCPPMPELVKALRDQRAFSIQNDVQYLFIHRVMLNYFLEKYKEKYAALLTAENVAKYDKFIKDYNAAVGQ</sequence>
<dbReference type="Pfam" id="PF00102">
    <property type="entry name" value="Y_phosphatase"/>
    <property type="match status" value="1"/>
</dbReference>
<gene>
    <name evidence="4" type="ORF">CELE_F36H12.10</name>
    <name evidence="4 6" type="ORF">F36H12.10</name>
</gene>
<dbReference type="PaxDb" id="6239-F36H12.10"/>
<dbReference type="InterPro" id="IPR052782">
    <property type="entry name" value="Oocyte-zygote_transition_reg"/>
</dbReference>
<evidence type="ECO:0000256" key="1">
    <source>
        <dbReference type="SAM" id="MobiDB-lite"/>
    </source>
</evidence>
<dbReference type="PANTHER" id="PTHR46163:SF20">
    <property type="entry name" value="PROTEIN-TYROSINE PHOSPHATASE"/>
    <property type="match status" value="1"/>
</dbReference>
<dbReference type="OrthoDB" id="8815311at2759"/>
<feature type="domain" description="Tyrosine specific protein phosphatases" evidence="3">
    <location>
        <begin position="294"/>
        <end position="355"/>
    </location>
</feature>
<dbReference type="UCSC" id="F36H12.10">
    <property type="organism name" value="c. elegans"/>
</dbReference>
<dbReference type="AlphaFoldDB" id="Q9TZQ1"/>
<accession>Q9TZQ1</accession>
<dbReference type="EMBL" id="BX284604">
    <property type="protein sequence ID" value="CCD70667.1"/>
    <property type="molecule type" value="Genomic_DNA"/>
</dbReference>
<dbReference type="InterPro" id="IPR000242">
    <property type="entry name" value="PTP_cat"/>
</dbReference>
<name>Q9TZQ1_CAEEL</name>
<evidence type="ECO:0000313" key="4">
    <source>
        <dbReference type="EMBL" id="CCD70667.1"/>
    </source>
</evidence>
<dbReference type="PIR" id="H88683">
    <property type="entry name" value="H88683"/>
</dbReference>
<dbReference type="SMART" id="SM00404">
    <property type="entry name" value="PTPc_motif"/>
    <property type="match status" value="1"/>
</dbReference>
<dbReference type="GO" id="GO:0004725">
    <property type="term" value="F:protein tyrosine phosphatase activity"/>
    <property type="evidence" value="ECO:0007669"/>
    <property type="project" value="InterPro"/>
</dbReference>
<dbReference type="Proteomes" id="UP000001940">
    <property type="component" value="Chromosome IV"/>
</dbReference>
<dbReference type="PeptideAtlas" id="Q9TZQ1"/>
<dbReference type="FunCoup" id="Q9TZQ1">
    <property type="interactions" value="2551"/>
</dbReference>
<dbReference type="RefSeq" id="NP_500756.1">
    <property type="nucleotide sequence ID" value="NM_068355.1"/>
</dbReference>
<dbReference type="KEGG" id="cel:CELE_F36H12.10"/>
<dbReference type="CTD" id="185396"/>
<dbReference type="Bgee" id="WBGene00018124">
    <property type="expression patterns" value="Expressed in adult organism and 1 other cell type or tissue"/>
</dbReference>
<dbReference type="HOGENOM" id="CLU_001645_9_4_1"/>
<dbReference type="InterPro" id="IPR000387">
    <property type="entry name" value="Tyr_Pase_dom"/>
</dbReference>
<dbReference type="PROSITE" id="PS50055">
    <property type="entry name" value="TYR_PHOSPHATASE_PTP"/>
    <property type="match status" value="1"/>
</dbReference>
<dbReference type="InterPro" id="IPR003595">
    <property type="entry name" value="Tyr_Pase_cat"/>
</dbReference>
<dbReference type="PIR" id="T33446">
    <property type="entry name" value="T33446"/>
</dbReference>
<evidence type="ECO:0000259" key="2">
    <source>
        <dbReference type="PROSITE" id="PS50055"/>
    </source>
</evidence>
<dbReference type="OMA" id="CTQAFCG"/>
<dbReference type="PANTHER" id="PTHR46163">
    <property type="entry name" value="TYROSINE-PROTEIN PHOSPHATASE-RELATED"/>
    <property type="match status" value="1"/>
</dbReference>
<dbReference type="GeneID" id="185396"/>
<dbReference type="InterPro" id="IPR029021">
    <property type="entry name" value="Prot-tyrosine_phosphatase-like"/>
</dbReference>
<dbReference type="SMR" id="Q9TZQ1"/>
<evidence type="ECO:0000259" key="3">
    <source>
        <dbReference type="PROSITE" id="PS50056"/>
    </source>
</evidence>
<evidence type="ECO:0000313" key="5">
    <source>
        <dbReference type="Proteomes" id="UP000001940"/>
    </source>
</evidence>
<dbReference type="Gene3D" id="3.90.190.10">
    <property type="entry name" value="Protein tyrosine phosphatase superfamily"/>
    <property type="match status" value="1"/>
</dbReference>
<keyword evidence="5" id="KW-1185">Reference proteome</keyword>
<proteinExistence type="predicted"/>
<dbReference type="InParanoid" id="Q9TZQ1"/>
<dbReference type="PhylomeDB" id="Q9TZQ1"/>
<dbReference type="AGR" id="WB:WBGene00018124"/>
<feature type="compositionally biased region" description="Basic and acidic residues" evidence="1">
    <location>
        <begin position="31"/>
        <end position="43"/>
    </location>
</feature>
<dbReference type="PROSITE" id="PS00383">
    <property type="entry name" value="TYR_PHOSPHATASE_1"/>
    <property type="match status" value="1"/>
</dbReference>
<dbReference type="InterPro" id="IPR016130">
    <property type="entry name" value="Tyr_Pase_AS"/>
</dbReference>
<dbReference type="SUPFAM" id="SSF52799">
    <property type="entry name" value="(Phosphotyrosine protein) phosphatases II"/>
    <property type="match status" value="1"/>
</dbReference>
<dbReference type="CDD" id="cd00047">
    <property type="entry name" value="PTPc"/>
    <property type="match status" value="1"/>
</dbReference>
<dbReference type="eggNOG" id="KOG0789">
    <property type="taxonomic scope" value="Eukaryota"/>
</dbReference>
<dbReference type="WormBase" id="F36H12.10">
    <property type="protein sequence ID" value="CE09981"/>
    <property type="gene ID" value="WBGene00018124"/>
</dbReference>
<reference evidence="4 5" key="1">
    <citation type="journal article" date="1998" name="Science">
        <title>Genome sequence of the nematode C. elegans: a platform for investigating biology.</title>
        <authorList>
            <consortium name="The C. elegans sequencing consortium"/>
            <person name="Sulson J.E."/>
            <person name="Waterston R."/>
        </authorList>
    </citation>
    <scope>NUCLEOTIDE SEQUENCE [LARGE SCALE GENOMIC DNA]</scope>
    <source>
        <strain evidence="4 5">Bristol N2</strain>
    </source>
</reference>
<dbReference type="PROSITE" id="PS50056">
    <property type="entry name" value="TYR_PHOSPHATASE_2"/>
    <property type="match status" value="1"/>
</dbReference>
<feature type="compositionally biased region" description="Polar residues" evidence="1">
    <location>
        <begin position="1"/>
        <end position="19"/>
    </location>
</feature>
<evidence type="ECO:0000313" key="6">
    <source>
        <dbReference type="WormBase" id="F36H12.10"/>
    </source>
</evidence>
<dbReference type="PRINTS" id="PR00700">
    <property type="entry name" value="PRTYPHPHTASE"/>
</dbReference>
<protein>
    <submittedName>
        <fullName evidence="4">Protein-tyrosine phosphatase</fullName>
    </submittedName>
</protein>
<feature type="domain" description="Tyrosine-protein phosphatase" evidence="2">
    <location>
        <begin position="102"/>
        <end position="364"/>
    </location>
</feature>
<dbReference type="STRING" id="6239.F36H12.10.1"/>